<protein>
    <submittedName>
        <fullName evidence="2">Uncharacterized protein</fullName>
    </submittedName>
</protein>
<evidence type="ECO:0000313" key="3">
    <source>
        <dbReference type="Proteomes" id="UP001172102"/>
    </source>
</evidence>
<proteinExistence type="predicted"/>
<evidence type="ECO:0000256" key="1">
    <source>
        <dbReference type="SAM" id="MobiDB-lite"/>
    </source>
</evidence>
<organism evidence="2 3">
    <name type="scientific">Lasiosphaeris hirsuta</name>
    <dbReference type="NCBI Taxonomy" id="260670"/>
    <lineage>
        <taxon>Eukaryota</taxon>
        <taxon>Fungi</taxon>
        <taxon>Dikarya</taxon>
        <taxon>Ascomycota</taxon>
        <taxon>Pezizomycotina</taxon>
        <taxon>Sordariomycetes</taxon>
        <taxon>Sordariomycetidae</taxon>
        <taxon>Sordariales</taxon>
        <taxon>Lasiosphaeriaceae</taxon>
        <taxon>Lasiosphaeris</taxon>
    </lineage>
</organism>
<dbReference type="AlphaFoldDB" id="A0AA40BAU0"/>
<accession>A0AA40BAU0</accession>
<evidence type="ECO:0000313" key="2">
    <source>
        <dbReference type="EMBL" id="KAK0730794.1"/>
    </source>
</evidence>
<name>A0AA40BAU0_9PEZI</name>
<sequence length="117" mass="13452">MCRCQTTEYPRRGSTRSWQNRSSVESQLIRVRVRVRPSQFMADSKHRRHRGHGEHIKTTHASNATPPGHLPLSFSAIALPQLAAKTWREPSRQVAGRSTRLRSSKWYANTRTSYAIL</sequence>
<dbReference type="Proteomes" id="UP001172102">
    <property type="component" value="Unassembled WGS sequence"/>
</dbReference>
<comment type="caution">
    <text evidence="2">The sequence shown here is derived from an EMBL/GenBank/DDBJ whole genome shotgun (WGS) entry which is preliminary data.</text>
</comment>
<gene>
    <name evidence="2" type="ORF">B0H67DRAFT_50223</name>
</gene>
<reference evidence="2" key="1">
    <citation type="submission" date="2023-06" db="EMBL/GenBank/DDBJ databases">
        <title>Genome-scale phylogeny and comparative genomics of the fungal order Sordariales.</title>
        <authorList>
            <consortium name="Lawrence Berkeley National Laboratory"/>
            <person name="Hensen N."/>
            <person name="Bonometti L."/>
            <person name="Westerberg I."/>
            <person name="Brannstrom I.O."/>
            <person name="Guillou S."/>
            <person name="Cros-Aarteil S."/>
            <person name="Calhoun S."/>
            <person name="Haridas S."/>
            <person name="Kuo A."/>
            <person name="Mondo S."/>
            <person name="Pangilinan J."/>
            <person name="Riley R."/>
            <person name="Labutti K."/>
            <person name="Andreopoulos B."/>
            <person name="Lipzen A."/>
            <person name="Chen C."/>
            <person name="Yanf M."/>
            <person name="Daum C."/>
            <person name="Ng V."/>
            <person name="Clum A."/>
            <person name="Steindorff A."/>
            <person name="Ohm R."/>
            <person name="Martin F."/>
            <person name="Silar P."/>
            <person name="Natvig D."/>
            <person name="Lalanne C."/>
            <person name="Gautier V."/>
            <person name="Ament-Velasquez S.L."/>
            <person name="Kruys A."/>
            <person name="Hutchinson M.I."/>
            <person name="Powell A.J."/>
            <person name="Barry K."/>
            <person name="Miller A.N."/>
            <person name="Grigoriev I.V."/>
            <person name="Debuchy R."/>
            <person name="Gladieux P."/>
            <person name="Thoren M.H."/>
            <person name="Johannesson H."/>
        </authorList>
    </citation>
    <scope>NUCLEOTIDE SEQUENCE</scope>
    <source>
        <strain evidence="2">SMH4607-1</strain>
    </source>
</reference>
<dbReference type="EMBL" id="JAUKUA010000001">
    <property type="protein sequence ID" value="KAK0730794.1"/>
    <property type="molecule type" value="Genomic_DNA"/>
</dbReference>
<feature type="region of interest" description="Disordered" evidence="1">
    <location>
        <begin position="38"/>
        <end position="69"/>
    </location>
</feature>
<feature type="region of interest" description="Disordered" evidence="1">
    <location>
        <begin position="1"/>
        <end position="23"/>
    </location>
</feature>
<keyword evidence="3" id="KW-1185">Reference proteome</keyword>